<keyword evidence="5 7" id="KW-0472">Membrane</keyword>
<evidence type="ECO:0000256" key="1">
    <source>
        <dbReference type="ARBA" id="ARBA00004162"/>
    </source>
</evidence>
<dbReference type="InterPro" id="IPR007168">
    <property type="entry name" value="Phageshock_PspC_N"/>
</dbReference>
<evidence type="ECO:0000313" key="9">
    <source>
        <dbReference type="EMBL" id="MBW3092707.1"/>
    </source>
</evidence>
<reference evidence="9 10" key="1">
    <citation type="submission" date="2021-05" db="EMBL/GenBank/DDBJ databases">
        <title>Phylogenetic classification of ten novel species belonging to the genus Bifidobacterium comprising B. colchicus sp. nov., B. abeli sp. nov., B. bicoloris sp. nov., B. guerezis sp. nov., B. rosaliae sp. nov., B. santillanensis sp. nov., B. argentati sp. nov., B. amazzoni sp. nov., B. pluviali sp. nov., and B. pinnaculum sp. nov.</title>
        <authorList>
            <person name="Lugli G.A."/>
            <person name="Ruiz Garcia L."/>
            <person name="Margolles A."/>
            <person name="Ventura M."/>
        </authorList>
    </citation>
    <scope>NUCLEOTIDE SEQUENCE [LARGE SCALE GENOMIC DNA]</scope>
    <source>
        <strain evidence="9 10">82T10</strain>
    </source>
</reference>
<feature type="compositionally biased region" description="Polar residues" evidence="6">
    <location>
        <begin position="1"/>
        <end position="11"/>
    </location>
</feature>
<comment type="subcellular location">
    <subcellularLocation>
        <location evidence="1">Cell membrane</location>
        <topology evidence="1">Single-pass membrane protein</topology>
    </subcellularLocation>
</comment>
<feature type="transmembrane region" description="Helical" evidence="7">
    <location>
        <begin position="425"/>
        <end position="445"/>
    </location>
</feature>
<dbReference type="Pfam" id="PF04024">
    <property type="entry name" value="PspC"/>
    <property type="match status" value="1"/>
</dbReference>
<feature type="region of interest" description="Disordered" evidence="6">
    <location>
        <begin position="248"/>
        <end position="348"/>
    </location>
</feature>
<evidence type="ECO:0000256" key="2">
    <source>
        <dbReference type="ARBA" id="ARBA00022475"/>
    </source>
</evidence>
<evidence type="ECO:0000256" key="6">
    <source>
        <dbReference type="SAM" id="MobiDB-lite"/>
    </source>
</evidence>
<comment type="caution">
    <text evidence="9">The sequence shown here is derived from an EMBL/GenBank/DDBJ whole genome shotgun (WGS) entry which is preliminary data.</text>
</comment>
<accession>A0ABS6WHH4</accession>
<keyword evidence="10" id="KW-1185">Reference proteome</keyword>
<evidence type="ECO:0000259" key="8">
    <source>
        <dbReference type="Pfam" id="PF04024"/>
    </source>
</evidence>
<dbReference type="RefSeq" id="WP_219058771.1">
    <property type="nucleotide sequence ID" value="NZ_JAHBBH010000016.1"/>
</dbReference>
<proteinExistence type="predicted"/>
<evidence type="ECO:0000256" key="3">
    <source>
        <dbReference type="ARBA" id="ARBA00022692"/>
    </source>
</evidence>
<evidence type="ECO:0000256" key="4">
    <source>
        <dbReference type="ARBA" id="ARBA00022989"/>
    </source>
</evidence>
<dbReference type="EMBL" id="JAHBBH010000016">
    <property type="protein sequence ID" value="MBW3092707.1"/>
    <property type="molecule type" value="Genomic_DNA"/>
</dbReference>
<evidence type="ECO:0000256" key="7">
    <source>
        <dbReference type="SAM" id="Phobius"/>
    </source>
</evidence>
<feature type="transmembrane region" description="Helical" evidence="7">
    <location>
        <begin position="161"/>
        <end position="184"/>
    </location>
</feature>
<keyword evidence="4 7" id="KW-1133">Transmembrane helix</keyword>
<feature type="compositionally biased region" description="Low complexity" evidence="6">
    <location>
        <begin position="323"/>
        <end position="348"/>
    </location>
</feature>
<gene>
    <name evidence="9" type="ORF">KIH79_07050</name>
</gene>
<sequence length="677" mass="70121">MSNANDFSGSSFRGDASGNAGGDPSGNAGDNPAGGSTGHASGGPQYGGPHHGPQYDPQYGDPQYGGTAGNPAGGPTGNPAGNPYAGSFGNPAFGPNPYANPAPPVSGDSAGWGSGTASGVMQRFFRWVRNSGIGRSDDRWVGGVCGGLARYFRISPVLMRAIMLAAVLVCGFGAAFYALAWFVLPDDRDGTILSERLVAGDWDWACLGVFLCFAIGVMFPGAGFVLTLLAAFVLWLLLEREMRRQRGYGGPASSSRGANPNPGNPGNGGWSGDPVHSAAGATAGSGPQRTTAAQPFADGSGRRQSSANPFTPNGAMPGPTPPVTFASVPSVPASSTAASSPAAGGTAGAAGPAFVSEGVMSGATASTMPMTSPYRAPQPAPKPKYARRKPAGPFVVAVALGLILLSMAAAFVLSGTDLGSAIRVWTFWSAGVCIALGLLIVVLGLTGRRSGGLVPIAWIAAIVAVCMIGLNLTYSYLIHQYPAYAYQQGYERIAVRGTRTIQYSQSQPLPLDDERGLVIEGNDYDSDNLTLDLTEYASGGAHHIRLGDGSMVYSQCPNGQLNLGVNDARVTIILPENCTYWFAGQGSESSSSSTIGGQWSMILGGDVIGFDNDRNFAYGNGRYYSCFAGQTVETGCEWMNDWDKQPVDGPELVINPVAMLSGRVTVQYERGVDGYSQ</sequence>
<feature type="transmembrane region" description="Helical" evidence="7">
    <location>
        <begin position="391"/>
        <end position="413"/>
    </location>
</feature>
<organism evidence="9 10">
    <name type="scientific">Bifidobacterium miconis</name>
    <dbReference type="NCBI Taxonomy" id="2834435"/>
    <lineage>
        <taxon>Bacteria</taxon>
        <taxon>Bacillati</taxon>
        <taxon>Actinomycetota</taxon>
        <taxon>Actinomycetes</taxon>
        <taxon>Bifidobacteriales</taxon>
        <taxon>Bifidobacteriaceae</taxon>
        <taxon>Bifidobacterium</taxon>
    </lineage>
</organism>
<evidence type="ECO:0000256" key="5">
    <source>
        <dbReference type="ARBA" id="ARBA00023136"/>
    </source>
</evidence>
<evidence type="ECO:0000313" key="10">
    <source>
        <dbReference type="Proteomes" id="UP000700815"/>
    </source>
</evidence>
<feature type="compositionally biased region" description="Gly residues" evidence="6">
    <location>
        <begin position="35"/>
        <end position="50"/>
    </location>
</feature>
<protein>
    <submittedName>
        <fullName evidence="9">PspC domain-containing protein</fullName>
    </submittedName>
</protein>
<dbReference type="InterPro" id="IPR052027">
    <property type="entry name" value="PspC"/>
</dbReference>
<feature type="compositionally biased region" description="Low complexity" evidence="6">
    <location>
        <begin position="77"/>
        <end position="86"/>
    </location>
</feature>
<keyword evidence="3 7" id="KW-0812">Transmembrane</keyword>
<feature type="transmembrane region" description="Helical" evidence="7">
    <location>
        <begin position="204"/>
        <end position="237"/>
    </location>
</feature>
<dbReference type="PANTHER" id="PTHR33885:SF3">
    <property type="entry name" value="PHAGE SHOCK PROTEIN C"/>
    <property type="match status" value="1"/>
</dbReference>
<feature type="compositionally biased region" description="Gly residues" evidence="6">
    <location>
        <begin position="66"/>
        <end position="76"/>
    </location>
</feature>
<dbReference type="PANTHER" id="PTHR33885">
    <property type="entry name" value="PHAGE SHOCK PROTEIN C"/>
    <property type="match status" value="1"/>
</dbReference>
<feature type="region of interest" description="Disordered" evidence="6">
    <location>
        <begin position="1"/>
        <end position="87"/>
    </location>
</feature>
<keyword evidence="2" id="KW-1003">Cell membrane</keyword>
<name>A0ABS6WHH4_9BIFI</name>
<feature type="domain" description="Phage shock protein PspC N-terminal" evidence="8">
    <location>
        <begin position="135"/>
        <end position="186"/>
    </location>
</feature>
<feature type="transmembrane region" description="Helical" evidence="7">
    <location>
        <begin position="457"/>
        <end position="477"/>
    </location>
</feature>
<feature type="compositionally biased region" description="Polar residues" evidence="6">
    <location>
        <begin position="302"/>
        <end position="311"/>
    </location>
</feature>
<dbReference type="Proteomes" id="UP000700815">
    <property type="component" value="Unassembled WGS sequence"/>
</dbReference>